<sequence length="301" mass="33943">MPYENRVTRQWQRPPEGLGLTWQVAPRELRVSGELKALWTATEPSQDYDDALASQEGRHLRTVGYSYDRLSGLPCFWESAHLDRQAAQVLVNTARNGLQAYREKLARQRADAAEREAFEAANRERQAAEDLDLATRAIAAAKESLERHEWAWALADDVTRARRLILIPPAQLERRLAWALEMYVERAQANVDRAMAAMTAIYEPEAERAAIEDVQIAALEGCRLLSARDSDRASINNKMGWGRTTTVKGHVLSSHERFDTILASHALRALRTHRRQLPPDLDRRLFGLSAEAWIAASADAA</sequence>
<proteinExistence type="predicted"/>
<dbReference type="Proteomes" id="UP001157440">
    <property type="component" value="Unassembled WGS sequence"/>
</dbReference>
<gene>
    <name evidence="1" type="ORF">GCM10007890_36410</name>
</gene>
<dbReference type="EMBL" id="BSPL01000017">
    <property type="protein sequence ID" value="GLS71628.1"/>
    <property type="molecule type" value="Genomic_DNA"/>
</dbReference>
<dbReference type="AlphaFoldDB" id="A0AA37TNP6"/>
<protein>
    <submittedName>
        <fullName evidence="1">Uncharacterized protein</fullName>
    </submittedName>
</protein>
<name>A0AA37TNP6_9HYPH</name>
<organism evidence="1 2">
    <name type="scientific">Methylobacterium tardum</name>
    <dbReference type="NCBI Taxonomy" id="374432"/>
    <lineage>
        <taxon>Bacteria</taxon>
        <taxon>Pseudomonadati</taxon>
        <taxon>Pseudomonadota</taxon>
        <taxon>Alphaproteobacteria</taxon>
        <taxon>Hyphomicrobiales</taxon>
        <taxon>Methylobacteriaceae</taxon>
        <taxon>Methylobacterium</taxon>
    </lineage>
</organism>
<dbReference type="RefSeq" id="WP_238193824.1">
    <property type="nucleotide sequence ID" value="NZ_BPQZ01000001.1"/>
</dbReference>
<reference evidence="2" key="1">
    <citation type="journal article" date="2019" name="Int. J. Syst. Evol. Microbiol.">
        <title>The Global Catalogue of Microorganisms (GCM) 10K type strain sequencing project: providing services to taxonomists for standard genome sequencing and annotation.</title>
        <authorList>
            <consortium name="The Broad Institute Genomics Platform"/>
            <consortium name="The Broad Institute Genome Sequencing Center for Infectious Disease"/>
            <person name="Wu L."/>
            <person name="Ma J."/>
        </authorList>
    </citation>
    <scope>NUCLEOTIDE SEQUENCE [LARGE SCALE GENOMIC DNA]</scope>
    <source>
        <strain evidence="2">NBRC 103632</strain>
    </source>
</reference>
<evidence type="ECO:0000313" key="2">
    <source>
        <dbReference type="Proteomes" id="UP001157440"/>
    </source>
</evidence>
<keyword evidence="2" id="KW-1185">Reference proteome</keyword>
<evidence type="ECO:0000313" key="1">
    <source>
        <dbReference type="EMBL" id="GLS71628.1"/>
    </source>
</evidence>
<comment type="caution">
    <text evidence="1">The sequence shown here is derived from an EMBL/GenBank/DDBJ whole genome shotgun (WGS) entry which is preliminary data.</text>
</comment>
<accession>A0AA37TNP6</accession>